<keyword evidence="4" id="KW-1185">Reference proteome</keyword>
<evidence type="ECO:0000313" key="4">
    <source>
        <dbReference type="Proteomes" id="UP001206925"/>
    </source>
</evidence>
<keyword evidence="2" id="KW-0812">Transmembrane</keyword>
<evidence type="ECO:0000256" key="1">
    <source>
        <dbReference type="SAM" id="Coils"/>
    </source>
</evidence>
<keyword evidence="2" id="KW-1133">Transmembrane helix</keyword>
<accession>A0AAD5C737</accession>
<name>A0AAD5C737_AMBAR</name>
<gene>
    <name evidence="3" type="ORF">M8C21_020312</name>
</gene>
<sequence>MTTIPLLQHLLYHVIITVRYTIIYIRFIFLLFRSKVVTLIRVECHVDCLNLSKIFTVLWLLDNLFDIVTRDEQMHVLWKFWKNADPAISVWDCTVRKIRYSFTSEWDKGMDCGKSPSGFKKMKKKQVKDELDRIKQAEKKKRRLEKALATSAAIISELEKKKQREKEEQRRLDEEGAAIAEAVALQVLIGEDSNDACSQINYGKQVYRKPSEELGWVMNAHGGSICRWNGYGRGENGSFVRGVEGPYVDEMSAAGLVAARAVSNLQIADDEDINAFVFKRMFNYLYMNLKTRCNICSSFSKRLHWMVIVGSLRGTSANTFVDGKGAKKLHCLVKDI</sequence>
<organism evidence="3 4">
    <name type="scientific">Ambrosia artemisiifolia</name>
    <name type="common">Common ragweed</name>
    <dbReference type="NCBI Taxonomy" id="4212"/>
    <lineage>
        <taxon>Eukaryota</taxon>
        <taxon>Viridiplantae</taxon>
        <taxon>Streptophyta</taxon>
        <taxon>Embryophyta</taxon>
        <taxon>Tracheophyta</taxon>
        <taxon>Spermatophyta</taxon>
        <taxon>Magnoliopsida</taxon>
        <taxon>eudicotyledons</taxon>
        <taxon>Gunneridae</taxon>
        <taxon>Pentapetalae</taxon>
        <taxon>asterids</taxon>
        <taxon>campanulids</taxon>
        <taxon>Asterales</taxon>
        <taxon>Asteraceae</taxon>
        <taxon>Asteroideae</taxon>
        <taxon>Heliantheae alliance</taxon>
        <taxon>Heliantheae</taxon>
        <taxon>Ambrosia</taxon>
    </lineage>
</organism>
<evidence type="ECO:0000313" key="3">
    <source>
        <dbReference type="EMBL" id="KAI7736312.1"/>
    </source>
</evidence>
<comment type="caution">
    <text evidence="3">The sequence shown here is derived from an EMBL/GenBank/DDBJ whole genome shotgun (WGS) entry which is preliminary data.</text>
</comment>
<dbReference type="Proteomes" id="UP001206925">
    <property type="component" value="Unassembled WGS sequence"/>
</dbReference>
<dbReference type="PANTHER" id="PTHR34212:SF1">
    <property type="entry name" value="OS06G0106900 PROTEIN"/>
    <property type="match status" value="1"/>
</dbReference>
<dbReference type="EMBL" id="JAMZMK010009315">
    <property type="protein sequence ID" value="KAI7736312.1"/>
    <property type="molecule type" value="Genomic_DNA"/>
</dbReference>
<protein>
    <submittedName>
        <fullName evidence="3">Uncharacterized protein</fullName>
    </submittedName>
</protein>
<dbReference type="PANTHER" id="PTHR34212">
    <property type="entry name" value="OS02G0104200 PROTEIN"/>
    <property type="match status" value="1"/>
</dbReference>
<feature type="transmembrane region" description="Helical" evidence="2">
    <location>
        <begin position="12"/>
        <end position="32"/>
    </location>
</feature>
<keyword evidence="1" id="KW-0175">Coiled coil</keyword>
<dbReference type="AlphaFoldDB" id="A0AAD5C737"/>
<feature type="coiled-coil region" evidence="1">
    <location>
        <begin position="120"/>
        <end position="178"/>
    </location>
</feature>
<proteinExistence type="predicted"/>
<evidence type="ECO:0000256" key="2">
    <source>
        <dbReference type="SAM" id="Phobius"/>
    </source>
</evidence>
<reference evidence="3" key="1">
    <citation type="submission" date="2022-06" db="EMBL/GenBank/DDBJ databases">
        <title>Uncovering the hologenomic basis of an extraordinary plant invasion.</title>
        <authorList>
            <person name="Bieker V.C."/>
            <person name="Martin M.D."/>
            <person name="Gilbert T."/>
            <person name="Hodgins K."/>
            <person name="Battlay P."/>
            <person name="Petersen B."/>
            <person name="Wilson J."/>
        </authorList>
    </citation>
    <scope>NUCLEOTIDE SEQUENCE</scope>
    <source>
        <strain evidence="3">AA19_3_7</strain>
        <tissue evidence="3">Leaf</tissue>
    </source>
</reference>
<keyword evidence="2" id="KW-0472">Membrane</keyword>